<dbReference type="CDD" id="cd03230">
    <property type="entry name" value="ABC_DR_subfamily_A"/>
    <property type="match status" value="1"/>
</dbReference>
<dbReference type="InterPro" id="IPR051782">
    <property type="entry name" value="ABC_Transporter_VariousFunc"/>
</dbReference>
<dbReference type="InterPro" id="IPR003439">
    <property type="entry name" value="ABC_transporter-like_ATP-bd"/>
</dbReference>
<organism evidence="5 6">
    <name type="scientific">[Clostridium] cellulosi</name>
    <dbReference type="NCBI Taxonomy" id="29343"/>
    <lineage>
        <taxon>Bacteria</taxon>
        <taxon>Bacillati</taxon>
        <taxon>Bacillota</taxon>
        <taxon>Clostridia</taxon>
        <taxon>Eubacteriales</taxon>
        <taxon>Oscillospiraceae</taxon>
        <taxon>Oscillospiraceae incertae sedis</taxon>
    </lineage>
</organism>
<dbReference type="InterPro" id="IPR003593">
    <property type="entry name" value="AAA+_ATPase"/>
</dbReference>
<evidence type="ECO:0000259" key="4">
    <source>
        <dbReference type="PROSITE" id="PS50893"/>
    </source>
</evidence>
<dbReference type="PROSITE" id="PS50893">
    <property type="entry name" value="ABC_TRANSPORTER_2"/>
    <property type="match status" value="1"/>
</dbReference>
<dbReference type="HOGENOM" id="CLU_000604_1_2_9"/>
<dbReference type="SMART" id="SM00382">
    <property type="entry name" value="AAA"/>
    <property type="match status" value="1"/>
</dbReference>
<evidence type="ECO:0000313" key="5">
    <source>
        <dbReference type="EMBL" id="CDZ24609.1"/>
    </source>
</evidence>
<dbReference type="GO" id="GO:0016887">
    <property type="term" value="F:ATP hydrolysis activity"/>
    <property type="evidence" value="ECO:0007669"/>
    <property type="project" value="InterPro"/>
</dbReference>
<evidence type="ECO:0000256" key="1">
    <source>
        <dbReference type="ARBA" id="ARBA00022448"/>
    </source>
</evidence>
<dbReference type="PANTHER" id="PTHR42939">
    <property type="entry name" value="ABC TRANSPORTER ATP-BINDING PROTEIN ALBC-RELATED"/>
    <property type="match status" value="1"/>
</dbReference>
<name>A0A078KTZ4_9FIRM</name>
<dbReference type="STRING" id="29343.CCDG5_1499"/>
<dbReference type="Gene3D" id="3.40.50.300">
    <property type="entry name" value="P-loop containing nucleotide triphosphate hydrolases"/>
    <property type="match status" value="1"/>
</dbReference>
<evidence type="ECO:0000256" key="2">
    <source>
        <dbReference type="ARBA" id="ARBA00022741"/>
    </source>
</evidence>
<keyword evidence="6" id="KW-1185">Reference proteome</keyword>
<keyword evidence="2" id="KW-0547">Nucleotide-binding</keyword>
<proteinExistence type="predicted"/>
<reference evidence="6" key="1">
    <citation type="submission" date="2014-07" db="EMBL/GenBank/DDBJ databases">
        <authorList>
            <person name="Wibberg D."/>
        </authorList>
    </citation>
    <scope>NUCLEOTIDE SEQUENCE [LARGE SCALE GENOMIC DNA]</scope>
    <source>
        <strain evidence="6">DG5</strain>
    </source>
</reference>
<evidence type="ECO:0000313" key="6">
    <source>
        <dbReference type="Proteomes" id="UP000032431"/>
    </source>
</evidence>
<sequence>MADQIMQPDTAGNIIEIHGLTKTYEGRIALSNVNLSIPSGRIVGLLGPNGAGKTTLIKIITGVLSGYSGQVLIDGHKPGVYTKSIVSYLPDKTYLSNWMRVSDTIDLFNDFYADFDRVKAAEMMKRLGIDPKLKVTKLSKGTYEKVQLVLVMSRAAKLYVLDEPIGGVDPAARDVILDTILKNYSENSTVLLSTQLISDVERIFDSVIFLKEGQIVLNEDVDTLREKYKQSVDELFREVFRCY</sequence>
<dbReference type="PATRIC" id="fig|29343.3.peg.1581"/>
<dbReference type="Proteomes" id="UP000032431">
    <property type="component" value="Chromosome I"/>
</dbReference>
<accession>A0A078KTZ4</accession>
<evidence type="ECO:0000256" key="3">
    <source>
        <dbReference type="ARBA" id="ARBA00022840"/>
    </source>
</evidence>
<dbReference type="PANTHER" id="PTHR42939:SF1">
    <property type="entry name" value="ABC TRANSPORTER ATP-BINDING PROTEIN ALBC-RELATED"/>
    <property type="match status" value="1"/>
</dbReference>
<dbReference type="SUPFAM" id="SSF52540">
    <property type="entry name" value="P-loop containing nucleoside triphosphate hydrolases"/>
    <property type="match status" value="1"/>
</dbReference>
<dbReference type="Pfam" id="PF00005">
    <property type="entry name" value="ABC_tran"/>
    <property type="match status" value="1"/>
</dbReference>
<dbReference type="AlphaFoldDB" id="A0A078KTZ4"/>
<dbReference type="KEGG" id="ccel:CCDG5_1499"/>
<feature type="domain" description="ABC transporter" evidence="4">
    <location>
        <begin position="15"/>
        <end position="237"/>
    </location>
</feature>
<gene>
    <name evidence="5" type="ORF">CCDG5_1499</name>
</gene>
<keyword evidence="3" id="KW-0067">ATP-binding</keyword>
<dbReference type="InterPro" id="IPR027417">
    <property type="entry name" value="P-loop_NTPase"/>
</dbReference>
<protein>
    <submittedName>
        <fullName evidence="5">ABC transporter</fullName>
    </submittedName>
</protein>
<keyword evidence="1" id="KW-0813">Transport</keyword>
<dbReference type="GO" id="GO:0005524">
    <property type="term" value="F:ATP binding"/>
    <property type="evidence" value="ECO:0007669"/>
    <property type="project" value="UniProtKB-KW"/>
</dbReference>
<dbReference type="EMBL" id="LM995447">
    <property type="protein sequence ID" value="CDZ24609.1"/>
    <property type="molecule type" value="Genomic_DNA"/>
</dbReference>